<evidence type="ECO:0000256" key="1">
    <source>
        <dbReference type="ARBA" id="ARBA00004651"/>
    </source>
</evidence>
<dbReference type="PANTHER" id="PTHR10582">
    <property type="entry name" value="TRANSIENT RECEPTOR POTENTIAL ION CHANNEL PROTEIN"/>
    <property type="match status" value="1"/>
</dbReference>
<keyword evidence="3" id="KW-1003">Cell membrane</keyword>
<reference evidence="17" key="1">
    <citation type="submission" date="2023-05" db="EMBL/GenBank/DDBJ databases">
        <title>High-quality long-read genome of Scophthalmus maximus.</title>
        <authorList>
            <person name="Lien S."/>
            <person name="Martinez P."/>
        </authorList>
    </citation>
    <scope>NUCLEOTIDE SEQUENCE [LARGE SCALE GENOMIC DNA]</scope>
</reference>
<feature type="transmembrane region" description="Helical" evidence="15">
    <location>
        <begin position="539"/>
        <end position="562"/>
    </location>
</feature>
<evidence type="ECO:0000259" key="16">
    <source>
        <dbReference type="Pfam" id="PF00520"/>
    </source>
</evidence>
<accession>A0A8D3DN67</accession>
<evidence type="ECO:0000256" key="8">
    <source>
        <dbReference type="ARBA" id="ARBA00022837"/>
    </source>
</evidence>
<keyword evidence="9 15" id="KW-1133">Transmembrane helix</keyword>
<dbReference type="GO" id="GO:0040040">
    <property type="term" value="P:thermosensory behavior"/>
    <property type="evidence" value="ECO:0007669"/>
    <property type="project" value="Ensembl"/>
</dbReference>
<evidence type="ECO:0000256" key="10">
    <source>
        <dbReference type="ARBA" id="ARBA00023043"/>
    </source>
</evidence>
<evidence type="ECO:0000256" key="2">
    <source>
        <dbReference type="ARBA" id="ARBA00022448"/>
    </source>
</evidence>
<keyword evidence="10" id="KW-0040">ANK repeat</keyword>
<dbReference type="Gene3D" id="1.25.40.20">
    <property type="entry name" value="Ankyrin repeat-containing domain"/>
    <property type="match status" value="1"/>
</dbReference>
<dbReference type="SMART" id="SM00248">
    <property type="entry name" value="ANK"/>
    <property type="match status" value="3"/>
</dbReference>
<feature type="transmembrane region" description="Helical" evidence="15">
    <location>
        <begin position="625"/>
        <end position="649"/>
    </location>
</feature>
<comment type="catalytic activity">
    <reaction evidence="14">
        <text>Ca(2+)(in) = Ca(2+)(out)</text>
        <dbReference type="Rhea" id="RHEA:29671"/>
        <dbReference type="ChEBI" id="CHEBI:29108"/>
    </reaction>
</comment>
<gene>
    <name evidence="17" type="primary">trpv1</name>
</gene>
<dbReference type="InterPro" id="IPR024862">
    <property type="entry name" value="TRPV"/>
</dbReference>
<evidence type="ECO:0000256" key="6">
    <source>
        <dbReference type="ARBA" id="ARBA00022692"/>
    </source>
</evidence>
<evidence type="ECO:0000256" key="15">
    <source>
        <dbReference type="SAM" id="Phobius"/>
    </source>
</evidence>
<feature type="transmembrane region" description="Helical" evidence="15">
    <location>
        <begin position="499"/>
        <end position="518"/>
    </location>
</feature>
<name>A0A8D3DN67_SCOMX</name>
<dbReference type="PRINTS" id="PR01769">
    <property type="entry name" value="VRL2RECEPTOR"/>
</dbReference>
<keyword evidence="7" id="KW-0677">Repeat</keyword>
<evidence type="ECO:0000256" key="4">
    <source>
        <dbReference type="ARBA" id="ARBA00022568"/>
    </source>
</evidence>
<dbReference type="InterPro" id="IPR036770">
    <property type="entry name" value="Ankyrin_rpt-contain_sf"/>
</dbReference>
<reference evidence="17" key="2">
    <citation type="submission" date="2025-08" db="UniProtKB">
        <authorList>
            <consortium name="Ensembl"/>
        </authorList>
    </citation>
    <scope>IDENTIFICATION</scope>
</reference>
<evidence type="ECO:0000256" key="9">
    <source>
        <dbReference type="ARBA" id="ARBA00022989"/>
    </source>
</evidence>
<feature type="domain" description="Ion transport" evidence="16">
    <location>
        <begin position="403"/>
        <end position="658"/>
    </location>
</feature>
<dbReference type="InterPro" id="IPR002110">
    <property type="entry name" value="Ankyrin_rpt"/>
</dbReference>
<evidence type="ECO:0000256" key="5">
    <source>
        <dbReference type="ARBA" id="ARBA00022673"/>
    </source>
</evidence>
<organism evidence="17 18">
    <name type="scientific">Scophthalmus maximus</name>
    <name type="common">Turbot</name>
    <name type="synonym">Psetta maxima</name>
    <dbReference type="NCBI Taxonomy" id="52904"/>
    <lineage>
        <taxon>Eukaryota</taxon>
        <taxon>Metazoa</taxon>
        <taxon>Chordata</taxon>
        <taxon>Craniata</taxon>
        <taxon>Vertebrata</taxon>
        <taxon>Euteleostomi</taxon>
        <taxon>Actinopterygii</taxon>
        <taxon>Neopterygii</taxon>
        <taxon>Teleostei</taxon>
        <taxon>Neoteleostei</taxon>
        <taxon>Acanthomorphata</taxon>
        <taxon>Carangaria</taxon>
        <taxon>Pleuronectiformes</taxon>
        <taxon>Pleuronectoidei</taxon>
        <taxon>Scophthalmidae</taxon>
        <taxon>Scophthalmus</taxon>
    </lineage>
</organism>
<evidence type="ECO:0000256" key="14">
    <source>
        <dbReference type="ARBA" id="ARBA00036634"/>
    </source>
</evidence>
<evidence type="ECO:0000256" key="13">
    <source>
        <dbReference type="ARBA" id="ARBA00023303"/>
    </source>
</evidence>
<keyword evidence="6 15" id="KW-0812">Transmembrane</keyword>
<keyword evidence="13" id="KW-0407">Ion channel</keyword>
<evidence type="ECO:0000313" key="17">
    <source>
        <dbReference type="Ensembl" id="ENSSMAP00000060976.1"/>
    </source>
</evidence>
<dbReference type="GO" id="GO:0098703">
    <property type="term" value="P:calcium ion import across plasma membrane"/>
    <property type="evidence" value="ECO:0007669"/>
    <property type="project" value="TreeGrafter"/>
</dbReference>
<dbReference type="PRINTS" id="PR01768">
    <property type="entry name" value="TRPVRECEPTOR"/>
</dbReference>
<comment type="subcellular location">
    <subcellularLocation>
        <location evidence="1">Cell membrane</location>
        <topology evidence="1">Multi-pass membrane protein</topology>
    </subcellularLocation>
</comment>
<dbReference type="FunFam" id="1.25.40.20:FF:000018">
    <property type="entry name" value="Transient receptor potential cation channel subfamily V member 1"/>
    <property type="match status" value="1"/>
</dbReference>
<evidence type="ECO:0000313" key="18">
    <source>
        <dbReference type="Proteomes" id="UP000694558"/>
    </source>
</evidence>
<evidence type="ECO:0000256" key="3">
    <source>
        <dbReference type="ARBA" id="ARBA00022475"/>
    </source>
</evidence>
<dbReference type="InterPro" id="IPR008348">
    <property type="entry name" value="TrpV4"/>
</dbReference>
<feature type="transmembrane region" description="Helical" evidence="15">
    <location>
        <begin position="473"/>
        <end position="493"/>
    </location>
</feature>
<dbReference type="InterPro" id="IPR008347">
    <property type="entry name" value="TrpV1-4"/>
</dbReference>
<keyword evidence="12 15" id="KW-0472">Membrane</keyword>
<keyword evidence="8" id="KW-0106">Calcium</keyword>
<dbReference type="Pfam" id="PF00520">
    <property type="entry name" value="Ion_trans"/>
    <property type="match status" value="1"/>
</dbReference>
<evidence type="ECO:0000256" key="7">
    <source>
        <dbReference type="ARBA" id="ARBA00022737"/>
    </source>
</evidence>
<dbReference type="SUPFAM" id="SSF48403">
    <property type="entry name" value="Ankyrin repeat"/>
    <property type="match status" value="1"/>
</dbReference>
<evidence type="ECO:0000256" key="12">
    <source>
        <dbReference type="ARBA" id="ARBA00023136"/>
    </source>
</evidence>
<dbReference type="PANTHER" id="PTHR10582:SF5">
    <property type="entry name" value="TRANSIENT RECEPTOR POTENTIAL CATION CHANNEL SUBFAMILY V MEMBER 2"/>
    <property type="match status" value="1"/>
</dbReference>
<proteinExistence type="predicted"/>
<dbReference type="AlphaFoldDB" id="A0A8D3DN67"/>
<dbReference type="Ensembl" id="ENSSMAT00000037546.1">
    <property type="protein sequence ID" value="ENSSMAP00000060976.1"/>
    <property type="gene ID" value="ENSSMAG00000000294.2"/>
</dbReference>
<feature type="transmembrane region" description="Helical" evidence="15">
    <location>
        <begin position="397"/>
        <end position="414"/>
    </location>
</feature>
<feature type="transmembrane region" description="Helical" evidence="15">
    <location>
        <begin position="18"/>
        <end position="37"/>
    </location>
</feature>
<dbReference type="Proteomes" id="UP000694558">
    <property type="component" value="Chromosome 4"/>
</dbReference>
<evidence type="ECO:0000256" key="11">
    <source>
        <dbReference type="ARBA" id="ARBA00023065"/>
    </source>
</evidence>
<keyword evidence="2" id="KW-0813">Transport</keyword>
<dbReference type="GO" id="GO:0005886">
    <property type="term" value="C:plasma membrane"/>
    <property type="evidence" value="ECO:0007669"/>
    <property type="project" value="UniProtKB-SubCell"/>
</dbReference>
<keyword evidence="11" id="KW-0406">Ion transport</keyword>
<feature type="transmembrane region" description="Helical" evidence="15">
    <location>
        <begin position="434"/>
        <end position="452"/>
    </location>
</feature>
<keyword evidence="4" id="KW-0109">Calcium transport</keyword>
<dbReference type="GeneTree" id="ENSGT00940000158512"/>
<dbReference type="GO" id="GO:0030317">
    <property type="term" value="P:flagellated sperm motility"/>
    <property type="evidence" value="ECO:0007669"/>
    <property type="project" value="Ensembl"/>
</dbReference>
<dbReference type="NCBIfam" id="TIGR00870">
    <property type="entry name" value="trp"/>
    <property type="match status" value="1"/>
</dbReference>
<sequence>EEAAAKSGKGATPCNDNMIADFFFYFKIIISQVLFIIKPHVSIRVKLLDLLTRMGTFFIPHPVVPYFVCRRIQGKEQSDRKRESETFPIDRLFEAVASRDVRKLEGLHQYLHQNTKKLSDSLCEYQSYGKTALMKALLHLRDNKNETVELLIDISEKLGDVQEFVNAAYTSSYYKGQTALHIAIERRKCSDVHAKACGKFFQPHDGPYFYFGELPLSLAACTNQADVVDFLMANEHQRADAKLTDSQGNTVLHALVVVADNSEENTDMITSMYDRILKTSARLHPTLNLEDIENLKGLTPLKMAARTGKIGLFSHILKREFQDSDTKHLSRKFTEWVYGPVHSSLYDLSSVDSYRDGSVLEILIYSCDIPNRHEMLETEPLSQLLDEKWKKFAGQMFFLNFLFYILYLIIFTAVAYNKRGGKPPFPLERTTMGYLYVSGQLLTLLANIYFFFRGMIDMCRKCPNLKTLLIDGYYEILFLVQGALFLVSAGLYLFGQEEYLGVMVLCLALSWVNLLYFSRGDRNMGIYSVMIQKMILSDILRFLFVYIVFLFGFSAAVVTLLIEPPVRNDTQNAQKTRLFGSVNTGEECIKPTFTSISFTTLQLFKFTIGMGDMEFSQGYHKYKEVFYVLLLSYIILTYILLLNMLIALMNRTVERITMKSSSIWRLQRAVTILDMEKRLPSCLRRRFRCGVEKKLATALGEDRRWCFRLASFSIDNHTVISVLTCWIITYKPVDLWGHDVSTDVIPLFSSSAIIRSKSFDVQYFGVGLNYLIPNGIPISPGRTCSGSVLVSSKHDRLTLRHLKLYLH</sequence>
<keyword evidence="5" id="KW-0107">Calcium channel</keyword>
<protein>
    <submittedName>
        <fullName evidence="17">Transient receptor potential cation channel, subfamily V, member 1</fullName>
    </submittedName>
</protein>
<dbReference type="GO" id="GO:0009408">
    <property type="term" value="P:response to heat"/>
    <property type="evidence" value="ECO:0007669"/>
    <property type="project" value="Ensembl"/>
</dbReference>
<dbReference type="InterPro" id="IPR005821">
    <property type="entry name" value="Ion_trans_dom"/>
</dbReference>
<dbReference type="GO" id="GO:0005262">
    <property type="term" value="F:calcium channel activity"/>
    <property type="evidence" value="ECO:0007669"/>
    <property type="project" value="UniProtKB-KW"/>
</dbReference>